<dbReference type="AlphaFoldDB" id="A0A1A8DDV3"/>
<proteinExistence type="predicted"/>
<dbReference type="EMBL" id="HAEA01002996">
    <property type="protein sequence ID" value="SBQ31476.1"/>
    <property type="molecule type" value="Transcribed_RNA"/>
</dbReference>
<name>A0A1A8DDV3_NOTKA</name>
<reference evidence="1" key="1">
    <citation type="submission" date="2016-05" db="EMBL/GenBank/DDBJ databases">
        <authorList>
            <person name="Lavstsen T."/>
            <person name="Jespersen J.S."/>
        </authorList>
    </citation>
    <scope>NUCLEOTIDE SEQUENCE</scope>
    <source>
        <tissue evidence="1">Brain</tissue>
    </source>
</reference>
<organism evidence="1">
    <name type="scientific">Nothobranchius kadleci</name>
    <name type="common">African annual killifish</name>
    <dbReference type="NCBI Taxonomy" id="1051664"/>
    <lineage>
        <taxon>Eukaryota</taxon>
        <taxon>Metazoa</taxon>
        <taxon>Chordata</taxon>
        <taxon>Craniata</taxon>
        <taxon>Vertebrata</taxon>
        <taxon>Euteleostomi</taxon>
        <taxon>Actinopterygii</taxon>
        <taxon>Neopterygii</taxon>
        <taxon>Teleostei</taxon>
        <taxon>Neoteleostei</taxon>
        <taxon>Acanthomorphata</taxon>
        <taxon>Ovalentaria</taxon>
        <taxon>Atherinomorphae</taxon>
        <taxon>Cyprinodontiformes</taxon>
        <taxon>Nothobranchiidae</taxon>
        <taxon>Nothobranchius</taxon>
    </lineage>
</organism>
<reference evidence="1" key="2">
    <citation type="submission" date="2016-06" db="EMBL/GenBank/DDBJ databases">
        <title>The genome of a short-lived fish provides insights into sex chromosome evolution and the genetic control of aging.</title>
        <authorList>
            <person name="Reichwald K."/>
            <person name="Felder M."/>
            <person name="Petzold A."/>
            <person name="Koch P."/>
            <person name="Groth M."/>
            <person name="Platzer M."/>
        </authorList>
    </citation>
    <scope>NUCLEOTIDE SEQUENCE</scope>
    <source>
        <tissue evidence="1">Brain</tissue>
    </source>
</reference>
<feature type="non-terminal residue" evidence="1">
    <location>
        <position position="1"/>
    </location>
</feature>
<accession>A0A1A8DDV3</accession>
<sequence>FLPPSAGTLTQRKKLLMRRSSRTFLTLTVWLFTVQDLPHLDSGLIVKMTKNVGSCITFIVRLKQILLREGMVAVMRAQWQRSQIHLSLANRNWQKAECALYRRALSHFCST</sequence>
<protein>
    <submittedName>
        <fullName evidence="1">Uncharacterized protein</fullName>
    </submittedName>
</protein>
<evidence type="ECO:0000313" key="1">
    <source>
        <dbReference type="EMBL" id="SBQ31476.1"/>
    </source>
</evidence>
<gene>
    <name evidence="1" type="primary">BX088715.1</name>
</gene>